<comment type="subcellular location">
    <subcellularLocation>
        <location evidence="2">Membrane</location>
    </subcellularLocation>
    <subcellularLocation>
        <location evidence="1">Plastid</location>
        <location evidence="1">Chloroplast</location>
    </subcellularLocation>
</comment>
<evidence type="ECO:0000256" key="2">
    <source>
        <dbReference type="ARBA" id="ARBA00004370"/>
    </source>
</evidence>
<accession>A0A2N9J615</accession>
<dbReference type="InterPro" id="IPR036873">
    <property type="entry name" value="Rhodanese-like_dom_sf"/>
</dbReference>
<gene>
    <name evidence="10" type="ORF">FSB_LOCUS59842</name>
</gene>
<keyword evidence="7" id="KW-1133">Transmembrane helix</keyword>
<protein>
    <recommendedName>
        <fullName evidence="11">Rhodanese domain-containing protein</fullName>
    </recommendedName>
</protein>
<dbReference type="FunFam" id="3.40.250.10:FF:000044">
    <property type="entry name" value="Rhodanese-like domain-containing protein 4, chloroplastic"/>
    <property type="match status" value="1"/>
</dbReference>
<proteinExistence type="predicted"/>
<dbReference type="EMBL" id="OIVN01006382">
    <property type="protein sequence ID" value="SPD31960.1"/>
    <property type="molecule type" value="Genomic_DNA"/>
</dbReference>
<feature type="region of interest" description="Disordered" evidence="9">
    <location>
        <begin position="398"/>
        <end position="477"/>
    </location>
</feature>
<dbReference type="PANTHER" id="PTHR47377">
    <property type="entry name" value="RHODANESE-LIKE DOMAIN-CONTAINING PROTEIN 4, CHLOROPLASTIC"/>
    <property type="match status" value="1"/>
</dbReference>
<evidence type="ECO:0000256" key="7">
    <source>
        <dbReference type="ARBA" id="ARBA00022989"/>
    </source>
</evidence>
<evidence type="ECO:0000256" key="1">
    <source>
        <dbReference type="ARBA" id="ARBA00004229"/>
    </source>
</evidence>
<keyword evidence="6" id="KW-0809">Transit peptide</keyword>
<evidence type="ECO:0000256" key="6">
    <source>
        <dbReference type="ARBA" id="ARBA00022946"/>
    </source>
</evidence>
<evidence type="ECO:0000256" key="4">
    <source>
        <dbReference type="ARBA" id="ARBA00022640"/>
    </source>
</evidence>
<dbReference type="PANTHER" id="PTHR47377:SF1">
    <property type="entry name" value="RHODANESE-LIKE DOMAIN-CONTAINING PROTEIN 4, CHLOROPLASTIC"/>
    <property type="match status" value="1"/>
</dbReference>
<reference evidence="10" key="1">
    <citation type="submission" date="2018-02" db="EMBL/GenBank/DDBJ databases">
        <authorList>
            <person name="Cohen D.B."/>
            <person name="Kent A.D."/>
        </authorList>
    </citation>
    <scope>NUCLEOTIDE SEQUENCE</scope>
</reference>
<dbReference type="GO" id="GO:0009535">
    <property type="term" value="C:chloroplast thylakoid membrane"/>
    <property type="evidence" value="ECO:0007669"/>
    <property type="project" value="UniProtKB-ARBA"/>
</dbReference>
<sequence>MTYIEYAMEALNAASLTPLSVLSDRKKEPRKISSLPTTFPLKFSNSSTLSINPPTLQECLSRTFQGSLVLVSSLLNTVPARAISYEEALQQSVNSLTAGDFDASGVLDSVISFGTQNPAVIAGGAAILVVPLVLSQLLGKLKAWGVESAKNAYAKIGDDANAQLLDIRAPVELRQVGSPDIRGLGKKPVSIVYKAEDKPGFLKKLSSKFKEPENTTLFILDKFDENAELVAELVTINGFKAAYAIKDGAEGPRGWMVFLSSYAVYIEYINSGLPWVSPKAFSLDLSNLTDAIGDAVGEGSDALSLTLGVAAATGLGLLAFSEVGLIMLRELVETVLQILGSAALIQFVSKKLLFAEDRKETLQEVDEFLNTKVAPKELVDDIKQIGKVLLPTTVTRNALPAPGEASPEPATADNAVQKTEAAPEPKLETAGQPIPEINSVPKTEVKAEPLPGFSQSLSPFPHYPDFKPPTSPSPSQP</sequence>
<keyword evidence="8" id="KW-0472">Membrane</keyword>
<keyword evidence="4" id="KW-0934">Plastid</keyword>
<evidence type="ECO:0000256" key="3">
    <source>
        <dbReference type="ARBA" id="ARBA00022528"/>
    </source>
</evidence>
<dbReference type="SUPFAM" id="SSF52821">
    <property type="entry name" value="Rhodanese/Cell cycle control phosphatase"/>
    <property type="match status" value="1"/>
</dbReference>
<organism evidence="10">
    <name type="scientific">Fagus sylvatica</name>
    <name type="common">Beechnut</name>
    <dbReference type="NCBI Taxonomy" id="28930"/>
    <lineage>
        <taxon>Eukaryota</taxon>
        <taxon>Viridiplantae</taxon>
        <taxon>Streptophyta</taxon>
        <taxon>Embryophyta</taxon>
        <taxon>Tracheophyta</taxon>
        <taxon>Spermatophyta</taxon>
        <taxon>Magnoliopsida</taxon>
        <taxon>eudicotyledons</taxon>
        <taxon>Gunneridae</taxon>
        <taxon>Pentapetalae</taxon>
        <taxon>rosids</taxon>
        <taxon>fabids</taxon>
        <taxon>Fagales</taxon>
        <taxon>Fagaceae</taxon>
        <taxon>Fagus</taxon>
    </lineage>
</organism>
<keyword evidence="3" id="KW-0150">Chloroplast</keyword>
<evidence type="ECO:0000313" key="10">
    <source>
        <dbReference type="EMBL" id="SPD31960.1"/>
    </source>
</evidence>
<evidence type="ECO:0000256" key="8">
    <source>
        <dbReference type="ARBA" id="ARBA00023136"/>
    </source>
</evidence>
<name>A0A2N9J615_FAGSY</name>
<dbReference type="AlphaFoldDB" id="A0A2N9J615"/>
<evidence type="ECO:0000256" key="9">
    <source>
        <dbReference type="SAM" id="MobiDB-lite"/>
    </source>
</evidence>
<evidence type="ECO:0000256" key="5">
    <source>
        <dbReference type="ARBA" id="ARBA00022692"/>
    </source>
</evidence>
<dbReference type="InterPro" id="IPR044240">
    <property type="entry name" value="STR4-like"/>
</dbReference>
<feature type="compositionally biased region" description="Pro residues" evidence="9">
    <location>
        <begin position="466"/>
        <end position="477"/>
    </location>
</feature>
<keyword evidence="5" id="KW-0812">Transmembrane</keyword>
<evidence type="ECO:0008006" key="11">
    <source>
        <dbReference type="Google" id="ProtNLM"/>
    </source>
</evidence>
<dbReference type="Gene3D" id="3.40.250.10">
    <property type="entry name" value="Rhodanese-like domain"/>
    <property type="match status" value="1"/>
</dbReference>